<evidence type="ECO:0000256" key="2">
    <source>
        <dbReference type="ARBA" id="ARBA00022475"/>
    </source>
</evidence>
<keyword evidence="3 6" id="KW-0812">Transmembrane</keyword>
<dbReference type="Proteomes" id="UP000268696">
    <property type="component" value="Chromosome"/>
</dbReference>
<accession>A0A3G7UB12</accession>
<dbReference type="GO" id="GO:0005886">
    <property type="term" value="C:plasma membrane"/>
    <property type="evidence" value="ECO:0007669"/>
    <property type="project" value="UniProtKB-SubCell"/>
</dbReference>
<keyword evidence="7" id="KW-0732">Signal</keyword>
<evidence type="ECO:0000256" key="5">
    <source>
        <dbReference type="ARBA" id="ARBA00023136"/>
    </source>
</evidence>
<dbReference type="GO" id="GO:0022857">
    <property type="term" value="F:transmembrane transporter activity"/>
    <property type="evidence" value="ECO:0007669"/>
    <property type="project" value="InterPro"/>
</dbReference>
<gene>
    <name evidence="9" type="ORF">C4K03_3645</name>
</gene>
<dbReference type="AlphaFoldDB" id="A0A3G7UB12"/>
<evidence type="ECO:0000256" key="3">
    <source>
        <dbReference type="ARBA" id="ARBA00022692"/>
    </source>
</evidence>
<feature type="transmembrane region" description="Helical" evidence="6">
    <location>
        <begin position="46"/>
        <end position="63"/>
    </location>
</feature>
<evidence type="ECO:0000256" key="6">
    <source>
        <dbReference type="SAM" id="Phobius"/>
    </source>
</evidence>
<evidence type="ECO:0000259" key="8">
    <source>
        <dbReference type="PROSITE" id="PS50850"/>
    </source>
</evidence>
<name>A0A3G7UB12_9PSED</name>
<dbReference type="RefSeq" id="WP_124378298.1">
    <property type="nucleotide sequence ID" value="NZ_CP027754.1"/>
</dbReference>
<feature type="chain" id="PRO_5017942216" evidence="7">
    <location>
        <begin position="21"/>
        <end position="376"/>
    </location>
</feature>
<sequence length="376" mass="39791">MKAKNLLSLTIALLMFPQLAQTLYSPALGDIGRAFAVAPERAGQALSVYFLAFAFGVVVWGRLSDRWGRRPAMLFGLSIYACASVLALNAATFNGLLLAQACAAFGAAVGSVVAQTVLRDRFHGAALAQVFSLMGIALAASPAIGLFSGASLVEYAGYRGVLCALLLLALLLWTWCWWALPETRPASLPMASLGETLGLMLKDIGVWRSVGLVAAFNIALFSYYSVGPFIFAQQGLSSAEFGYSGVLLALGSGLGAWLNKALLKRAMDSDQLVFVAAVMAVVGSLLVLALQHSGWLVWPMLLVVLAFGMAIPNVLGAALVDYRDRLGTAAALFGLLYYLVIGAGLTLVTWSQNLGWSLLACGLSALWLATPRVFRS</sequence>
<keyword evidence="5 6" id="KW-0472">Membrane</keyword>
<evidence type="ECO:0000313" key="10">
    <source>
        <dbReference type="Proteomes" id="UP000268696"/>
    </source>
</evidence>
<proteinExistence type="predicted"/>
<evidence type="ECO:0000256" key="1">
    <source>
        <dbReference type="ARBA" id="ARBA00004651"/>
    </source>
</evidence>
<dbReference type="InterPro" id="IPR050189">
    <property type="entry name" value="MFS_Efflux_Transporters"/>
</dbReference>
<dbReference type="InterPro" id="IPR011701">
    <property type="entry name" value="MFS"/>
</dbReference>
<feature type="transmembrane region" description="Helical" evidence="6">
    <location>
        <begin position="97"/>
        <end position="118"/>
    </location>
</feature>
<feature type="transmembrane region" description="Helical" evidence="6">
    <location>
        <begin position="296"/>
        <end position="319"/>
    </location>
</feature>
<feature type="signal peptide" evidence="7">
    <location>
        <begin position="1"/>
        <end position="20"/>
    </location>
</feature>
<dbReference type="PANTHER" id="PTHR43124:SF3">
    <property type="entry name" value="CHLORAMPHENICOL EFFLUX PUMP RV0191"/>
    <property type="match status" value="1"/>
</dbReference>
<feature type="transmembrane region" description="Helical" evidence="6">
    <location>
        <begin position="354"/>
        <end position="374"/>
    </location>
</feature>
<protein>
    <submittedName>
        <fullName evidence="9">Multidrug resistance protein EmrD</fullName>
    </submittedName>
</protein>
<dbReference type="Gene3D" id="1.20.1720.10">
    <property type="entry name" value="Multidrug resistance protein D"/>
    <property type="match status" value="1"/>
</dbReference>
<feature type="domain" description="Major facilitator superfamily (MFS) profile" evidence="8">
    <location>
        <begin position="5"/>
        <end position="376"/>
    </location>
</feature>
<dbReference type="PANTHER" id="PTHR43124">
    <property type="entry name" value="PURINE EFFLUX PUMP PBUE"/>
    <property type="match status" value="1"/>
</dbReference>
<feature type="transmembrane region" description="Helical" evidence="6">
    <location>
        <begin position="326"/>
        <end position="348"/>
    </location>
</feature>
<dbReference type="EMBL" id="CP027754">
    <property type="protein sequence ID" value="AZE55798.1"/>
    <property type="molecule type" value="Genomic_DNA"/>
</dbReference>
<keyword evidence="4 6" id="KW-1133">Transmembrane helix</keyword>
<dbReference type="SUPFAM" id="SSF103473">
    <property type="entry name" value="MFS general substrate transporter"/>
    <property type="match status" value="1"/>
</dbReference>
<feature type="transmembrane region" description="Helical" evidence="6">
    <location>
        <begin position="156"/>
        <end position="180"/>
    </location>
</feature>
<dbReference type="InterPro" id="IPR020846">
    <property type="entry name" value="MFS_dom"/>
</dbReference>
<evidence type="ECO:0000256" key="7">
    <source>
        <dbReference type="SAM" id="SignalP"/>
    </source>
</evidence>
<keyword evidence="2" id="KW-1003">Cell membrane</keyword>
<reference evidence="9 10" key="1">
    <citation type="submission" date="2018-03" db="EMBL/GenBank/DDBJ databases">
        <title>Diversity of phytobeneficial traits revealed by whole-genome analysis of worldwide-isolated phenazine-producing Pseudomonas spp.</title>
        <authorList>
            <person name="Biessy A."/>
            <person name="Novinscak A."/>
            <person name="Blom J."/>
            <person name="Leger G."/>
            <person name="Thomashow L.S."/>
            <person name="Cazorla F.M."/>
            <person name="Josic D."/>
            <person name="Filion M."/>
        </authorList>
    </citation>
    <scope>NUCLEOTIDE SEQUENCE [LARGE SCALE GENOMIC DNA]</scope>
    <source>
        <strain evidence="9 10">30B</strain>
    </source>
</reference>
<feature type="transmembrane region" description="Helical" evidence="6">
    <location>
        <begin position="206"/>
        <end position="226"/>
    </location>
</feature>
<evidence type="ECO:0000313" key="9">
    <source>
        <dbReference type="EMBL" id="AZE55798.1"/>
    </source>
</evidence>
<dbReference type="Pfam" id="PF07690">
    <property type="entry name" value="MFS_1"/>
    <property type="match status" value="1"/>
</dbReference>
<evidence type="ECO:0000256" key="4">
    <source>
        <dbReference type="ARBA" id="ARBA00022989"/>
    </source>
</evidence>
<feature type="transmembrane region" description="Helical" evidence="6">
    <location>
        <begin position="241"/>
        <end position="259"/>
    </location>
</feature>
<feature type="transmembrane region" description="Helical" evidence="6">
    <location>
        <begin position="130"/>
        <end position="150"/>
    </location>
</feature>
<dbReference type="PROSITE" id="PS50850">
    <property type="entry name" value="MFS"/>
    <property type="match status" value="1"/>
</dbReference>
<comment type="subcellular location">
    <subcellularLocation>
        <location evidence="1">Cell membrane</location>
        <topology evidence="1">Multi-pass membrane protein</topology>
    </subcellularLocation>
</comment>
<feature type="transmembrane region" description="Helical" evidence="6">
    <location>
        <begin position="72"/>
        <end position="91"/>
    </location>
</feature>
<dbReference type="InterPro" id="IPR036259">
    <property type="entry name" value="MFS_trans_sf"/>
</dbReference>
<organism evidence="9 10">
    <name type="scientific">Pseudomonas synxantha</name>
    <dbReference type="NCBI Taxonomy" id="47883"/>
    <lineage>
        <taxon>Bacteria</taxon>
        <taxon>Pseudomonadati</taxon>
        <taxon>Pseudomonadota</taxon>
        <taxon>Gammaproteobacteria</taxon>
        <taxon>Pseudomonadales</taxon>
        <taxon>Pseudomonadaceae</taxon>
        <taxon>Pseudomonas</taxon>
    </lineage>
</organism>
<feature type="transmembrane region" description="Helical" evidence="6">
    <location>
        <begin position="271"/>
        <end position="290"/>
    </location>
</feature>